<dbReference type="EMBL" id="AHGT01000059">
    <property type="protein sequence ID" value="ESU36016.1"/>
    <property type="molecule type" value="Genomic_DNA"/>
</dbReference>
<sequence length="116" mass="12465">MQLRCGCCIQSADMEVIIYLSRQHTTSLQLLGVSAHAGRGPARMDSVADQLHISPSSRPREHSVACYRTGLPGRSLAQTAVVESSGHMGEPCLRLLCVVSSMMCKLRLVGPALCRG</sequence>
<reference evidence="2" key="1">
    <citation type="submission" date="2012-02" db="EMBL/GenBank/DDBJ databases">
        <title>Genome sequencing of Giardia lamblia Genotypes A2 and B isolates (DH and GS) and comparative analysis with the genomes of Genotypes A1 and E (WB and Pig).</title>
        <authorList>
            <person name="Adam R."/>
            <person name="Dahlstrom E."/>
            <person name="Martens C."/>
            <person name="Bruno D."/>
            <person name="Barbian K."/>
            <person name="Porcella S.F."/>
            <person name="Nash T."/>
        </authorList>
    </citation>
    <scope>NUCLEOTIDE SEQUENCE</scope>
    <source>
        <strain evidence="2">DH</strain>
    </source>
</reference>
<comment type="caution">
    <text evidence="1">The sequence shown here is derived from an EMBL/GenBank/DDBJ whole genome shotgun (WGS) entry which is preliminary data.</text>
</comment>
<accession>V6TAW5</accession>
<dbReference type="Proteomes" id="UP000018320">
    <property type="component" value="Unassembled WGS sequence"/>
</dbReference>
<organism evidence="1 2">
    <name type="scientific">Giardia intestinalis</name>
    <name type="common">Giardia lamblia</name>
    <dbReference type="NCBI Taxonomy" id="5741"/>
    <lineage>
        <taxon>Eukaryota</taxon>
        <taxon>Metamonada</taxon>
        <taxon>Diplomonadida</taxon>
        <taxon>Hexamitidae</taxon>
        <taxon>Giardiinae</taxon>
        <taxon>Giardia</taxon>
    </lineage>
</organism>
<protein>
    <submittedName>
        <fullName evidence="1">Uncharacterized protein</fullName>
    </submittedName>
</protein>
<reference evidence="1 2" key="2">
    <citation type="journal article" date="2013" name="Genome Biol. Evol.">
        <title>Genome sequencing of Giardia lamblia genotypes A2 and B isolates (DH and GS) and comparative analysis with the genomes of genotypes A1 and E (WB and Pig).</title>
        <authorList>
            <person name="Adam R.D."/>
            <person name="Dahlstrom E.W."/>
            <person name="Martens C.A."/>
            <person name="Bruno D.P."/>
            <person name="Barbian K.D."/>
            <person name="Ricklefs S.M."/>
            <person name="Hernandez M.M."/>
            <person name="Narla N.P."/>
            <person name="Patel R.B."/>
            <person name="Porcella S.F."/>
            <person name="Nash T.E."/>
        </authorList>
    </citation>
    <scope>NUCLEOTIDE SEQUENCE [LARGE SCALE GENOMIC DNA]</scope>
    <source>
        <strain evidence="1 2">DH</strain>
    </source>
</reference>
<evidence type="ECO:0000313" key="1">
    <source>
        <dbReference type="EMBL" id="ESU36016.1"/>
    </source>
</evidence>
<dbReference type="VEuPathDB" id="GiardiaDB:DHA2_151890"/>
<name>V6TAW5_GIAIN</name>
<evidence type="ECO:0000313" key="2">
    <source>
        <dbReference type="Proteomes" id="UP000018320"/>
    </source>
</evidence>
<gene>
    <name evidence="1" type="ORF">DHA2_151890</name>
</gene>
<dbReference type="AlphaFoldDB" id="V6TAW5"/>
<proteinExistence type="predicted"/>